<gene>
    <name evidence="1" type="ORF">PNK_2037</name>
</gene>
<dbReference type="InParanoid" id="A0A0U5JC92"/>
<name>A0A0U5JC92_9BACT</name>
<dbReference type="EMBL" id="LN879502">
    <property type="protein sequence ID" value="CUI17641.1"/>
    <property type="molecule type" value="Genomic_DNA"/>
</dbReference>
<reference evidence="2" key="1">
    <citation type="submission" date="2015-09" db="EMBL/GenBank/DDBJ databases">
        <authorList>
            <person name="Bertelli C."/>
        </authorList>
    </citation>
    <scope>NUCLEOTIDE SEQUENCE [LARGE SCALE GENOMIC DNA]</scope>
    <source>
        <strain evidence="2">KNic</strain>
    </source>
</reference>
<proteinExistence type="predicted"/>
<keyword evidence="2" id="KW-1185">Reference proteome</keyword>
<dbReference type="Proteomes" id="UP000069902">
    <property type="component" value="Chromosome cPNK"/>
</dbReference>
<protein>
    <submittedName>
        <fullName evidence="1">Uncharacterized protein</fullName>
    </submittedName>
</protein>
<sequence>MFNVISQVSDHFQAFYQGDRSYYQDPEVDLEAQMQTYSFTQRHAEIAARITQIFEENLPFAEENFPDETFFEGEDLSPFKFTVADALVDPSMTEMIREELIRKDFTIHTGSHTSTSIVLEHPTAPDWLIKQNFVYNWGDDNRKIMRVAYARNIPSWFFPLSRKSFSSTPQFVCAPNDALNPLRVVVMKRARTCIKQFQLDRIEACKEYLLRIPHSPDNASLRDKYVVISKKVPILSEEASLQRYIDLARSSPEELKEILRQVCLVIKHTHLTDMHLHNIRFAADGSNKVYLFDGEPVGGLIDVSQSYMKGIYKGLDFALFPVLGMRFLQEQTARLLRDRQFPEVDIARFQGILDAVINPAAESIINDRRWYYFKIISSLICPLIPLIVIIQGIAKSILNHFQPPLHAIAQLA</sequence>
<dbReference type="RefSeq" id="WP_032123845.1">
    <property type="nucleotide sequence ID" value="NZ_LN879502.1"/>
</dbReference>
<evidence type="ECO:0000313" key="2">
    <source>
        <dbReference type="Proteomes" id="UP000069902"/>
    </source>
</evidence>
<dbReference type="STRING" id="389348.PNK_2037"/>
<accession>A0A0U5JC92</accession>
<organism evidence="1 2">
    <name type="scientific">Candidatus Protochlamydia naegleriophila</name>
    <dbReference type="NCBI Taxonomy" id="389348"/>
    <lineage>
        <taxon>Bacteria</taxon>
        <taxon>Pseudomonadati</taxon>
        <taxon>Chlamydiota</taxon>
        <taxon>Chlamydiia</taxon>
        <taxon>Parachlamydiales</taxon>
        <taxon>Parachlamydiaceae</taxon>
        <taxon>Candidatus Protochlamydia</taxon>
    </lineage>
</organism>
<evidence type="ECO:0000313" key="1">
    <source>
        <dbReference type="EMBL" id="CUI17641.1"/>
    </source>
</evidence>
<dbReference type="PATRIC" id="fig|389348.3.peg.2290"/>
<dbReference type="AlphaFoldDB" id="A0A0U5JC92"/>
<dbReference type="KEGG" id="pnl:PNK_2037"/>